<evidence type="ECO:0000313" key="2">
    <source>
        <dbReference type="EMBL" id="KIO09048.1"/>
    </source>
</evidence>
<dbReference type="InterPro" id="IPR013762">
    <property type="entry name" value="Integrase-like_cat_sf"/>
</dbReference>
<protein>
    <recommendedName>
        <fullName evidence="4">Tyr recombinase domain-containing protein</fullName>
    </recommendedName>
</protein>
<dbReference type="OrthoDB" id="3266428at2759"/>
<dbReference type="AlphaFoldDB" id="A0A0C3JIV4"/>
<dbReference type="EMBL" id="KN831955">
    <property type="protein sequence ID" value="KIO09048.1"/>
    <property type="molecule type" value="Genomic_DNA"/>
</dbReference>
<reference evidence="2 3" key="1">
    <citation type="submission" date="2014-04" db="EMBL/GenBank/DDBJ databases">
        <authorList>
            <consortium name="DOE Joint Genome Institute"/>
            <person name="Kuo A."/>
            <person name="Kohler A."/>
            <person name="Costa M.D."/>
            <person name="Nagy L.G."/>
            <person name="Floudas D."/>
            <person name="Copeland A."/>
            <person name="Barry K.W."/>
            <person name="Cichocki N."/>
            <person name="Veneault-Fourrey C."/>
            <person name="LaButti K."/>
            <person name="Lindquist E.A."/>
            <person name="Lipzen A."/>
            <person name="Lundell T."/>
            <person name="Morin E."/>
            <person name="Murat C."/>
            <person name="Sun H."/>
            <person name="Tunlid A."/>
            <person name="Henrissat B."/>
            <person name="Grigoriev I.V."/>
            <person name="Hibbett D.S."/>
            <person name="Martin F."/>
            <person name="Nordberg H.P."/>
            <person name="Cantor M.N."/>
            <person name="Hua S.X."/>
        </authorList>
    </citation>
    <scope>NUCLEOTIDE SEQUENCE [LARGE SCALE GENOMIC DNA]</scope>
    <source>
        <strain evidence="2 3">Marx 270</strain>
    </source>
</reference>
<dbReference type="InParanoid" id="A0A0C3JIV4"/>
<dbReference type="HOGENOM" id="CLU_003292_1_1_1"/>
<name>A0A0C3JIV4_PISTI</name>
<dbReference type="InterPro" id="IPR011010">
    <property type="entry name" value="DNA_brk_join_enz"/>
</dbReference>
<sequence>MLRHVCRGFTKLVPPSSKCAKRPPVTIDALCILHDRLDLANTFDASVWALASNAFDPFKHVSCQVLPLSISSLDNAFLNHCTGSLGIPPDAPLFAFRTSSGWSPMTCPWFLNRCNQVWVSASFPDMPRHAFRIGGATELLLQGVPPDVVATQGRWKSQAFLDYWRQINSILPLFISSSADSTRLLSLNSIMDNFARCTNLRTVPSHS</sequence>
<reference evidence="3" key="2">
    <citation type="submission" date="2015-01" db="EMBL/GenBank/DDBJ databases">
        <title>Evolutionary Origins and Diversification of the Mycorrhizal Mutualists.</title>
        <authorList>
            <consortium name="DOE Joint Genome Institute"/>
            <consortium name="Mycorrhizal Genomics Consortium"/>
            <person name="Kohler A."/>
            <person name="Kuo A."/>
            <person name="Nagy L.G."/>
            <person name="Floudas D."/>
            <person name="Copeland A."/>
            <person name="Barry K.W."/>
            <person name="Cichocki N."/>
            <person name="Veneault-Fourrey C."/>
            <person name="LaButti K."/>
            <person name="Lindquist E.A."/>
            <person name="Lipzen A."/>
            <person name="Lundell T."/>
            <person name="Morin E."/>
            <person name="Murat C."/>
            <person name="Riley R."/>
            <person name="Ohm R."/>
            <person name="Sun H."/>
            <person name="Tunlid A."/>
            <person name="Henrissat B."/>
            <person name="Grigoriev I.V."/>
            <person name="Hibbett D.S."/>
            <person name="Martin F."/>
        </authorList>
    </citation>
    <scope>NUCLEOTIDE SEQUENCE [LARGE SCALE GENOMIC DNA]</scope>
    <source>
        <strain evidence="3">Marx 270</strain>
    </source>
</reference>
<dbReference type="STRING" id="870435.A0A0C3JIV4"/>
<dbReference type="Proteomes" id="UP000054217">
    <property type="component" value="Unassembled WGS sequence"/>
</dbReference>
<dbReference type="GO" id="GO:0006310">
    <property type="term" value="P:DNA recombination"/>
    <property type="evidence" value="ECO:0007669"/>
    <property type="project" value="UniProtKB-KW"/>
</dbReference>
<organism evidence="2 3">
    <name type="scientific">Pisolithus tinctorius Marx 270</name>
    <dbReference type="NCBI Taxonomy" id="870435"/>
    <lineage>
        <taxon>Eukaryota</taxon>
        <taxon>Fungi</taxon>
        <taxon>Dikarya</taxon>
        <taxon>Basidiomycota</taxon>
        <taxon>Agaricomycotina</taxon>
        <taxon>Agaricomycetes</taxon>
        <taxon>Agaricomycetidae</taxon>
        <taxon>Boletales</taxon>
        <taxon>Sclerodermatineae</taxon>
        <taxon>Pisolithaceae</taxon>
        <taxon>Pisolithus</taxon>
    </lineage>
</organism>
<accession>A0A0C3JIV4</accession>
<gene>
    <name evidence="2" type="ORF">M404DRAFT_996761</name>
</gene>
<dbReference type="Gene3D" id="1.10.443.10">
    <property type="entry name" value="Intergrase catalytic core"/>
    <property type="match status" value="1"/>
</dbReference>
<keyword evidence="1" id="KW-0233">DNA recombination</keyword>
<evidence type="ECO:0000313" key="3">
    <source>
        <dbReference type="Proteomes" id="UP000054217"/>
    </source>
</evidence>
<dbReference type="GO" id="GO:0015074">
    <property type="term" value="P:DNA integration"/>
    <property type="evidence" value="ECO:0007669"/>
    <property type="project" value="InterPro"/>
</dbReference>
<proteinExistence type="predicted"/>
<evidence type="ECO:0008006" key="4">
    <source>
        <dbReference type="Google" id="ProtNLM"/>
    </source>
</evidence>
<dbReference type="GO" id="GO:0003677">
    <property type="term" value="F:DNA binding"/>
    <property type="evidence" value="ECO:0007669"/>
    <property type="project" value="InterPro"/>
</dbReference>
<keyword evidence="3" id="KW-1185">Reference proteome</keyword>
<evidence type="ECO:0000256" key="1">
    <source>
        <dbReference type="ARBA" id="ARBA00023172"/>
    </source>
</evidence>
<dbReference type="SUPFAM" id="SSF56349">
    <property type="entry name" value="DNA breaking-rejoining enzymes"/>
    <property type="match status" value="1"/>
</dbReference>